<feature type="region of interest" description="Disordered" evidence="1">
    <location>
        <begin position="1"/>
        <end position="21"/>
    </location>
</feature>
<dbReference type="EMBL" id="FOAZ01000009">
    <property type="protein sequence ID" value="SEL51970.1"/>
    <property type="molecule type" value="Genomic_DNA"/>
</dbReference>
<evidence type="ECO:0000313" key="2">
    <source>
        <dbReference type="EMBL" id="SEL51970.1"/>
    </source>
</evidence>
<reference evidence="3" key="1">
    <citation type="submission" date="2016-10" db="EMBL/GenBank/DDBJ databases">
        <authorList>
            <person name="Varghese N."/>
        </authorList>
    </citation>
    <scope>NUCLEOTIDE SEQUENCE [LARGE SCALE GENOMIC DNA]</scope>
    <source>
        <strain evidence="3">DSM 45096 / BCRC 16803 / CGMCC 4.1857 / CIP 109030 / JCM 12277 / KCTC 19219 / NBRC 100920 / 33214</strain>
    </source>
</reference>
<protein>
    <submittedName>
        <fullName evidence="2">Uncharacterized protein</fullName>
    </submittedName>
</protein>
<dbReference type="AlphaFoldDB" id="A0A1H7QVF0"/>
<evidence type="ECO:0000313" key="3">
    <source>
        <dbReference type="Proteomes" id="UP000183015"/>
    </source>
</evidence>
<gene>
    <name evidence="2" type="ORF">SAMN05414137_109239</name>
</gene>
<accession>A0A1H7QVF0</accession>
<dbReference type="Proteomes" id="UP000183015">
    <property type="component" value="Unassembled WGS sequence"/>
</dbReference>
<organism evidence="2 3">
    <name type="scientific">Streptacidiphilus jiangxiensis</name>
    <dbReference type="NCBI Taxonomy" id="235985"/>
    <lineage>
        <taxon>Bacteria</taxon>
        <taxon>Bacillati</taxon>
        <taxon>Actinomycetota</taxon>
        <taxon>Actinomycetes</taxon>
        <taxon>Kitasatosporales</taxon>
        <taxon>Streptomycetaceae</taxon>
        <taxon>Streptacidiphilus</taxon>
    </lineage>
</organism>
<sequence length="54" mass="5531">MGASRARLVPTPPRPPRLTSVLGAKPATAEAVLMSSFPVAVRRSDQSGGGSADR</sequence>
<name>A0A1H7QVF0_STRJI</name>
<keyword evidence="3" id="KW-1185">Reference proteome</keyword>
<evidence type="ECO:0000256" key="1">
    <source>
        <dbReference type="SAM" id="MobiDB-lite"/>
    </source>
</evidence>
<proteinExistence type="predicted"/>